<proteinExistence type="predicted"/>
<reference evidence="1" key="1">
    <citation type="submission" date="2020-05" db="EMBL/GenBank/DDBJ databases">
        <title>Mycena genomes resolve the evolution of fungal bioluminescence.</title>
        <authorList>
            <person name="Tsai I.J."/>
        </authorList>
    </citation>
    <scope>NUCLEOTIDE SEQUENCE</scope>
    <source>
        <strain evidence="1">110903Hualien_Pintung</strain>
    </source>
</reference>
<dbReference type="AlphaFoldDB" id="A0A8H6TS84"/>
<evidence type="ECO:0000313" key="1">
    <source>
        <dbReference type="EMBL" id="KAF7322371.1"/>
    </source>
</evidence>
<name>A0A8H6TS84_MYCCL</name>
<dbReference type="Proteomes" id="UP000613580">
    <property type="component" value="Unassembled WGS sequence"/>
</dbReference>
<gene>
    <name evidence="1" type="ORF">HMN09_00015000</name>
</gene>
<comment type="caution">
    <text evidence="1">The sequence shown here is derived from an EMBL/GenBank/DDBJ whole genome shotgun (WGS) entry which is preliminary data.</text>
</comment>
<organism evidence="1 2">
    <name type="scientific">Mycena chlorophos</name>
    <name type="common">Agaric fungus</name>
    <name type="synonym">Agaricus chlorophos</name>
    <dbReference type="NCBI Taxonomy" id="658473"/>
    <lineage>
        <taxon>Eukaryota</taxon>
        <taxon>Fungi</taxon>
        <taxon>Dikarya</taxon>
        <taxon>Basidiomycota</taxon>
        <taxon>Agaricomycotina</taxon>
        <taxon>Agaricomycetes</taxon>
        <taxon>Agaricomycetidae</taxon>
        <taxon>Agaricales</taxon>
        <taxon>Marasmiineae</taxon>
        <taxon>Mycenaceae</taxon>
        <taxon>Mycena</taxon>
    </lineage>
</organism>
<keyword evidence="2" id="KW-1185">Reference proteome</keyword>
<evidence type="ECO:0000313" key="2">
    <source>
        <dbReference type="Proteomes" id="UP000613580"/>
    </source>
</evidence>
<protein>
    <submittedName>
        <fullName evidence="1">Uncharacterized protein</fullName>
    </submittedName>
</protein>
<accession>A0A8H6TS84</accession>
<dbReference type="EMBL" id="JACAZE010000001">
    <property type="protein sequence ID" value="KAF7322371.1"/>
    <property type="molecule type" value="Genomic_DNA"/>
</dbReference>
<sequence length="304" mass="34025">MQGETLLAVEAWKPIQLLSPPPAVLRDRGKCIFGYMLLPEINKHDDSHHGLFGVLYHSELRAQYAEYTSLATPSLIVWLAFFDSTANEVFSVLDGDDKIPNDARLREMERQIGVLGPPGWIVDNGSVFKTDASVEAYKRNWKPYPREQRFLRFEFSPPPYLSGYSLPLSALRPIPPPPDTYQVYLYGYKVPHATAKLNERIYLSPMRRAYAEMSVQALGTVVFVAVYSPTLQRAMGVATGPGPEKMPSAAHLKALKADCAILSVPDASWFADDGSVFGASVSSFLCKHRDNNSWYLHFSVYSGW</sequence>